<dbReference type="GO" id="GO:0000139">
    <property type="term" value="C:Golgi membrane"/>
    <property type="evidence" value="ECO:0007669"/>
    <property type="project" value="UniProtKB-SubCell"/>
</dbReference>
<evidence type="ECO:0000256" key="9">
    <source>
        <dbReference type="SAM" id="Coils"/>
    </source>
</evidence>
<dbReference type="SMART" id="SM00762">
    <property type="entry name" value="Cog4"/>
    <property type="match status" value="1"/>
</dbReference>
<feature type="coiled-coil region" evidence="9">
    <location>
        <begin position="103"/>
        <end position="130"/>
    </location>
</feature>
<evidence type="ECO:0000256" key="8">
    <source>
        <dbReference type="ARBA" id="ARBA00031340"/>
    </source>
</evidence>
<keyword evidence="7" id="KW-0472">Membrane</keyword>
<gene>
    <name evidence="12" type="ORF">BGT96224V2_LOCUS6457</name>
</gene>
<dbReference type="Pfam" id="PF08318">
    <property type="entry name" value="COG4_m"/>
    <property type="match status" value="1"/>
</dbReference>
<evidence type="ECO:0000256" key="1">
    <source>
        <dbReference type="ARBA" id="ARBA00004395"/>
    </source>
</evidence>
<dbReference type="InterPro" id="IPR048682">
    <property type="entry name" value="COG4"/>
</dbReference>
<dbReference type="Pfam" id="PF20662">
    <property type="entry name" value="COG4_C"/>
    <property type="match status" value="1"/>
</dbReference>
<feature type="compositionally biased region" description="Basic and acidic residues" evidence="10">
    <location>
        <begin position="1"/>
        <end position="11"/>
    </location>
</feature>
<keyword evidence="6" id="KW-0333">Golgi apparatus</keyword>
<dbReference type="InterPro" id="IPR048680">
    <property type="entry name" value="COG4_N"/>
</dbReference>
<name>A0A381LHQ4_BLUGR</name>
<dbReference type="Gene3D" id="1.20.58.1970">
    <property type="match status" value="1"/>
</dbReference>
<dbReference type="InterPro" id="IPR048684">
    <property type="entry name" value="COG4_C"/>
</dbReference>
<evidence type="ECO:0000256" key="5">
    <source>
        <dbReference type="ARBA" id="ARBA00022927"/>
    </source>
</evidence>
<dbReference type="PANTHER" id="PTHR24016:SF0">
    <property type="entry name" value="CONSERVED OLIGOMERIC GOLGI COMPLEX SUBUNIT 4"/>
    <property type="match status" value="1"/>
</dbReference>
<keyword evidence="5" id="KW-0653">Protein transport</keyword>
<evidence type="ECO:0000256" key="7">
    <source>
        <dbReference type="ARBA" id="ARBA00023136"/>
    </source>
</evidence>
<dbReference type="OrthoDB" id="47059at2759"/>
<organism evidence="12">
    <name type="scientific">Blumeria graminis f. sp. tritici 96224</name>
    <dbReference type="NCBI Taxonomy" id="1268274"/>
    <lineage>
        <taxon>Eukaryota</taxon>
        <taxon>Fungi</taxon>
        <taxon>Dikarya</taxon>
        <taxon>Ascomycota</taxon>
        <taxon>Pezizomycotina</taxon>
        <taxon>Leotiomycetes</taxon>
        <taxon>Erysiphales</taxon>
        <taxon>Erysiphaceae</taxon>
        <taxon>Blumeria</taxon>
    </lineage>
</organism>
<comment type="similarity">
    <text evidence="2">Belongs to the COG4 family.</text>
</comment>
<comment type="subcellular location">
    <subcellularLocation>
        <location evidence="1">Golgi apparatus membrane</location>
        <topology evidence="1">Peripheral membrane protein</topology>
    </subcellularLocation>
</comment>
<evidence type="ECO:0000256" key="4">
    <source>
        <dbReference type="ARBA" id="ARBA00022448"/>
    </source>
</evidence>
<accession>A0A381LHQ4</accession>
<evidence type="ECO:0000256" key="3">
    <source>
        <dbReference type="ARBA" id="ARBA00020975"/>
    </source>
</evidence>
<protein>
    <recommendedName>
        <fullName evidence="3">Conserved oligomeric Golgi complex subunit 4</fullName>
    </recommendedName>
    <alternativeName>
        <fullName evidence="8">Component of oligomeric Golgi complex 4</fullName>
    </alternativeName>
</protein>
<dbReference type="GO" id="GO:0015031">
    <property type="term" value="P:protein transport"/>
    <property type="evidence" value="ECO:0007669"/>
    <property type="project" value="UniProtKB-KW"/>
</dbReference>
<evidence type="ECO:0000256" key="10">
    <source>
        <dbReference type="SAM" id="MobiDB-lite"/>
    </source>
</evidence>
<sequence>MSRNGLEDGTHPRQPGALTENATAGTASDISEISSLAAVRTALAALHSRDAIITNRLKTLSSTKADTSHELGRLDLLRAHLSSQAIHTREVSRGMLDAAAATAAHLSSQVKKLDLEKKNVEETLRVVEQVVELKACVQGVVGSMGALQDWEAAAGYLFRAAKIPREIVDGDFAARIVPSVEIPEAPGTTLNSARESLCSLFIREFEKAASEGDGSKVTRFFKLFPLIGKEETGLEAYGRYICKGVAARARDSLRGDSKGKDALFFALVLTRLFEHIAQIIEGHGSLVEIHYGKGMMIKVIEILQEEANVQGGIILDTWGDERNIDRRLRDMKSNPFSYLVQSFLSGQKNASNSKPGTPVGVGNSNIHDEEGISMKETDEILGEISMMLSRWSLYSRFLGGKCRDPHQSPEIPLQMPKLLLDSTLYQKVSNLLITSFNSMTTFFFRRSVEKAFQLDESPSGLSLNISKPIDSNPPFIISAVDDIMYIVSTVLQRSLSTFQRETITSVVPTISRILGSDFIGIAQRKMRDECYPKAIVKGELPPEDKVVSFIVLLNSLETASEYISRIVTSHLKPEEPSTDHGNTLKTSVKEMFQMDHDADSITTALETLEVTFTSQAMELHSDGLHVMLSQVIKPRLRPMLTEAFREIDYLLTDDEGQDIAQEEERLRSILELVAQKFEERWEAAMKPIQRIMNPNSFSTLLDQTARYLAQLLEKRVWSYAGKITALGAQRMEKIFSDIIRIVAKGGRYGLRESFSRVSQICMLANLDDEEWNAINAAEDGEESMTWFLSSLERQKARKLVGL</sequence>
<feature type="region of interest" description="Disordered" evidence="10">
    <location>
        <begin position="348"/>
        <end position="367"/>
    </location>
</feature>
<dbReference type="AlphaFoldDB" id="A0A381LHQ4"/>
<proteinExistence type="inferred from homology"/>
<feature type="domain" description="COG4 transport protein middle alpha-helical bundle" evidence="11">
    <location>
        <begin position="190"/>
        <end position="527"/>
    </location>
</feature>
<dbReference type="PANTHER" id="PTHR24016">
    <property type="entry name" value="CONSERVED OLIGOMERIC GOLGI COMPLEX SUBUNIT 4"/>
    <property type="match status" value="1"/>
</dbReference>
<evidence type="ECO:0000313" key="12">
    <source>
        <dbReference type="EMBL" id="SUZ13385.1"/>
    </source>
</evidence>
<reference evidence="12" key="1">
    <citation type="submission" date="2018-07" db="EMBL/GenBank/DDBJ databases">
        <authorList>
            <person name="Quirk P.G."/>
            <person name="Krulwich T.A."/>
        </authorList>
    </citation>
    <scope>NUCLEOTIDE SEQUENCE</scope>
    <source>
        <strain evidence="12">96224</strain>
    </source>
</reference>
<evidence type="ECO:0000259" key="11">
    <source>
        <dbReference type="SMART" id="SM00762"/>
    </source>
</evidence>
<dbReference type="InterPro" id="IPR013167">
    <property type="entry name" value="COG4_M"/>
</dbReference>
<dbReference type="EMBL" id="UIGY01000231">
    <property type="protein sequence ID" value="SUZ13385.1"/>
    <property type="molecule type" value="Genomic_DNA"/>
</dbReference>
<dbReference type="Pfam" id="PF20663">
    <property type="entry name" value="COG4_N"/>
    <property type="match status" value="1"/>
</dbReference>
<feature type="region of interest" description="Disordered" evidence="10">
    <location>
        <begin position="1"/>
        <end position="25"/>
    </location>
</feature>
<evidence type="ECO:0000256" key="6">
    <source>
        <dbReference type="ARBA" id="ARBA00023034"/>
    </source>
</evidence>
<keyword evidence="9" id="KW-0175">Coiled coil</keyword>
<evidence type="ECO:0000256" key="2">
    <source>
        <dbReference type="ARBA" id="ARBA00009215"/>
    </source>
</evidence>
<keyword evidence="4" id="KW-0813">Transport</keyword>